<protein>
    <submittedName>
        <fullName evidence="2">Uncharacterized protein</fullName>
    </submittedName>
</protein>
<dbReference type="PANTHER" id="PTHR46793">
    <property type="entry name" value="1700018F24RIK PROTEIN-RELATED-RELATED"/>
    <property type="match status" value="1"/>
</dbReference>
<evidence type="ECO:0000256" key="1">
    <source>
        <dbReference type="SAM" id="MobiDB-lite"/>
    </source>
</evidence>
<sequence>MFSWCLRTTRGLGLKKENREGHGSVWRHRVHSCLQRLWPFSRKRKTVTKGKQDQNHTDQVSTVFSL</sequence>
<feature type="compositionally biased region" description="Polar residues" evidence="1">
    <location>
        <begin position="57"/>
        <end position="66"/>
    </location>
</feature>
<accession>A0A8C6MSE2</accession>
<keyword evidence="3" id="KW-1185">Reference proteome</keyword>
<dbReference type="PANTHER" id="PTHR46793:SF1">
    <property type="entry name" value="1700018F24RIK PROTEIN-RELATED"/>
    <property type="match status" value="1"/>
</dbReference>
<feature type="region of interest" description="Disordered" evidence="1">
    <location>
        <begin position="45"/>
        <end position="66"/>
    </location>
</feature>
<evidence type="ECO:0000313" key="2">
    <source>
        <dbReference type="Ensembl" id="ENSMSIP00000009386.1"/>
    </source>
</evidence>
<name>A0A8C6MSE2_MUSSI</name>
<organism evidence="2 3">
    <name type="scientific">Mus spicilegus</name>
    <name type="common">Mound-building mouse</name>
    <dbReference type="NCBI Taxonomy" id="10103"/>
    <lineage>
        <taxon>Eukaryota</taxon>
        <taxon>Metazoa</taxon>
        <taxon>Chordata</taxon>
        <taxon>Craniata</taxon>
        <taxon>Vertebrata</taxon>
        <taxon>Euteleostomi</taxon>
        <taxon>Mammalia</taxon>
        <taxon>Eutheria</taxon>
        <taxon>Euarchontoglires</taxon>
        <taxon>Glires</taxon>
        <taxon>Rodentia</taxon>
        <taxon>Myomorpha</taxon>
        <taxon>Muroidea</taxon>
        <taxon>Muridae</taxon>
        <taxon>Murinae</taxon>
        <taxon>Mus</taxon>
        <taxon>Mus</taxon>
    </lineage>
</organism>
<dbReference type="Ensembl" id="ENSMSIT00000011934.1">
    <property type="protein sequence ID" value="ENSMSIP00000009386.1"/>
    <property type="gene ID" value="ENSMSIG00000008289.1"/>
</dbReference>
<reference evidence="2" key="2">
    <citation type="submission" date="2025-09" db="UniProtKB">
        <authorList>
            <consortium name="Ensembl"/>
        </authorList>
    </citation>
    <scope>IDENTIFICATION</scope>
</reference>
<reference evidence="2" key="1">
    <citation type="submission" date="2025-08" db="UniProtKB">
        <authorList>
            <consortium name="Ensembl"/>
        </authorList>
    </citation>
    <scope>IDENTIFICATION</scope>
</reference>
<dbReference type="AlphaFoldDB" id="A0A8C6MSE2"/>
<dbReference type="Proteomes" id="UP000694415">
    <property type="component" value="Unplaced"/>
</dbReference>
<dbReference type="GeneTree" id="ENSGT01050000247030"/>
<proteinExistence type="predicted"/>
<evidence type="ECO:0000313" key="3">
    <source>
        <dbReference type="Proteomes" id="UP000694415"/>
    </source>
</evidence>